<keyword evidence="11 18" id="KW-1133">Transmembrane helix</keyword>
<gene>
    <name evidence="20" type="primary">nad2</name>
</gene>
<evidence type="ECO:0000256" key="17">
    <source>
        <dbReference type="ARBA" id="ARBA00049551"/>
    </source>
</evidence>
<evidence type="ECO:0000256" key="1">
    <source>
        <dbReference type="ARBA" id="ARBA00004448"/>
    </source>
</evidence>
<evidence type="ECO:0000256" key="7">
    <source>
        <dbReference type="ARBA" id="ARBA00022692"/>
    </source>
</evidence>
<accession>A0A516EZC7</accession>
<name>A0A516EZC7_9BIVA</name>
<keyword evidence="15 18" id="KW-0472">Membrane</keyword>
<dbReference type="InterPro" id="IPR050175">
    <property type="entry name" value="Complex_I_Subunit_2"/>
</dbReference>
<keyword evidence="6" id="KW-0679">Respiratory chain</keyword>
<organism evidence="20">
    <name type="scientific">Mytilisepta keenae</name>
    <dbReference type="NCBI Taxonomy" id="2590091"/>
    <lineage>
        <taxon>Eukaryota</taxon>
        <taxon>Metazoa</taxon>
        <taxon>Spiralia</taxon>
        <taxon>Lophotrochozoa</taxon>
        <taxon>Mollusca</taxon>
        <taxon>Bivalvia</taxon>
        <taxon>Autobranchia</taxon>
        <taxon>Pteriomorphia</taxon>
        <taxon>Mytilida</taxon>
        <taxon>Mytiloidea</taxon>
        <taxon>Mytilidae</taxon>
        <taxon>Brachidontinae</taxon>
        <taxon>Mytilisepta</taxon>
    </lineage>
</organism>
<protein>
    <recommendedName>
        <fullName evidence="4">NADH-ubiquinone oxidoreductase chain 2</fullName>
        <ecNumber evidence="3">7.1.1.2</ecNumber>
    </recommendedName>
    <alternativeName>
        <fullName evidence="16">NADH dehydrogenase subunit 2</fullName>
    </alternativeName>
</protein>
<evidence type="ECO:0000256" key="11">
    <source>
        <dbReference type="ARBA" id="ARBA00022989"/>
    </source>
</evidence>
<keyword evidence="12" id="KW-0520">NAD</keyword>
<dbReference type="Pfam" id="PF00361">
    <property type="entry name" value="Proton_antipo_M"/>
    <property type="match status" value="1"/>
</dbReference>
<dbReference type="EMBL" id="MK721542">
    <property type="protein sequence ID" value="QDO71859.1"/>
    <property type="molecule type" value="Genomic_DNA"/>
</dbReference>
<keyword evidence="9" id="KW-1278">Translocase</keyword>
<evidence type="ECO:0000256" key="10">
    <source>
        <dbReference type="ARBA" id="ARBA00022982"/>
    </source>
</evidence>
<evidence type="ECO:0000256" key="13">
    <source>
        <dbReference type="ARBA" id="ARBA00023075"/>
    </source>
</evidence>
<comment type="catalytic activity">
    <reaction evidence="17">
        <text>a ubiquinone + NADH + 5 H(+)(in) = a ubiquinol + NAD(+) + 4 H(+)(out)</text>
        <dbReference type="Rhea" id="RHEA:29091"/>
        <dbReference type="Rhea" id="RHEA-COMP:9565"/>
        <dbReference type="Rhea" id="RHEA-COMP:9566"/>
        <dbReference type="ChEBI" id="CHEBI:15378"/>
        <dbReference type="ChEBI" id="CHEBI:16389"/>
        <dbReference type="ChEBI" id="CHEBI:17976"/>
        <dbReference type="ChEBI" id="CHEBI:57540"/>
        <dbReference type="ChEBI" id="CHEBI:57945"/>
        <dbReference type="EC" id="7.1.1.2"/>
    </reaction>
</comment>
<comment type="similarity">
    <text evidence="2">Belongs to the complex I subunit 2 family.</text>
</comment>
<evidence type="ECO:0000313" key="20">
    <source>
        <dbReference type="EMBL" id="QDO71859.1"/>
    </source>
</evidence>
<keyword evidence="7 18" id="KW-0812">Transmembrane</keyword>
<keyword evidence="8" id="KW-0999">Mitochondrion inner membrane</keyword>
<dbReference type="GO" id="GO:0006120">
    <property type="term" value="P:mitochondrial electron transport, NADH to ubiquinone"/>
    <property type="evidence" value="ECO:0007669"/>
    <property type="project" value="TreeGrafter"/>
</dbReference>
<dbReference type="AlphaFoldDB" id="A0A516EZC7"/>
<dbReference type="PANTHER" id="PTHR46552:SF1">
    <property type="entry name" value="NADH-UBIQUINONE OXIDOREDUCTASE CHAIN 2"/>
    <property type="match status" value="1"/>
</dbReference>
<evidence type="ECO:0000256" key="16">
    <source>
        <dbReference type="ARBA" id="ARBA00031028"/>
    </source>
</evidence>
<feature type="transmembrane region" description="Helical" evidence="18">
    <location>
        <begin position="250"/>
        <end position="276"/>
    </location>
</feature>
<evidence type="ECO:0000256" key="12">
    <source>
        <dbReference type="ARBA" id="ARBA00023027"/>
    </source>
</evidence>
<evidence type="ECO:0000256" key="14">
    <source>
        <dbReference type="ARBA" id="ARBA00023128"/>
    </source>
</evidence>
<keyword evidence="10" id="KW-0249">Electron transport</keyword>
<evidence type="ECO:0000256" key="6">
    <source>
        <dbReference type="ARBA" id="ARBA00022660"/>
    </source>
</evidence>
<feature type="transmembrane region" description="Helical" evidence="18">
    <location>
        <begin position="297"/>
        <end position="317"/>
    </location>
</feature>
<sequence>MSFKNWKLNPMGVLSAVVMVFSSLMSISSSTWLGVWAGFELNLLSFMVLMNLESTRAISPCIKYFIIQSLGSGLILMGFLCGETFYFSEWNEFVFFGGIMLKGGIAPFHFWVPSVVNSASWLAGGLILSWQKLAPFFLVGWLFSDWMIVISAGLLALIGGIGGLNQHSVRGLMSYSSFVHSSWMMVALLSSFSLFIFYWMVYSMSVVLMFWSCSKARKQFLKSKMRVFCSCLSLFMLSGLPPFLGFVSKLLVMMSVNSIVVFVCAIGSVISLKYYLSALNSFIFGHMYWDMGWSQDVASIVILSVFLNVFGFLLIVIGC</sequence>
<evidence type="ECO:0000256" key="3">
    <source>
        <dbReference type="ARBA" id="ARBA00012944"/>
    </source>
</evidence>
<feature type="transmembrane region" description="Helical" evidence="18">
    <location>
        <begin position="12"/>
        <end position="29"/>
    </location>
</feature>
<feature type="transmembrane region" description="Helical" evidence="18">
    <location>
        <begin position="225"/>
        <end position="244"/>
    </location>
</feature>
<geneLocation type="mitochondrion" evidence="20"/>
<keyword evidence="13" id="KW-0830">Ubiquinone</keyword>
<feature type="domain" description="NADH:quinone oxidoreductase/Mrp antiporter transmembrane" evidence="19">
    <location>
        <begin position="29"/>
        <end position="266"/>
    </location>
</feature>
<dbReference type="InterPro" id="IPR001750">
    <property type="entry name" value="ND/Mrp_TM"/>
</dbReference>
<comment type="subcellular location">
    <subcellularLocation>
        <location evidence="1">Mitochondrion inner membrane</location>
        <topology evidence="1">Multi-pass membrane protein</topology>
    </subcellularLocation>
</comment>
<feature type="transmembrane region" description="Helical" evidence="18">
    <location>
        <begin position="136"/>
        <end position="163"/>
    </location>
</feature>
<dbReference type="EC" id="7.1.1.2" evidence="3"/>
<evidence type="ECO:0000256" key="18">
    <source>
        <dbReference type="SAM" id="Phobius"/>
    </source>
</evidence>
<keyword evidence="14 20" id="KW-0496">Mitochondrion</keyword>
<evidence type="ECO:0000256" key="15">
    <source>
        <dbReference type="ARBA" id="ARBA00023136"/>
    </source>
</evidence>
<keyword evidence="5" id="KW-0813">Transport</keyword>
<evidence type="ECO:0000256" key="8">
    <source>
        <dbReference type="ARBA" id="ARBA00022792"/>
    </source>
</evidence>
<feature type="transmembrane region" description="Helical" evidence="18">
    <location>
        <begin position="64"/>
        <end position="88"/>
    </location>
</feature>
<evidence type="ECO:0000256" key="2">
    <source>
        <dbReference type="ARBA" id="ARBA00007012"/>
    </source>
</evidence>
<evidence type="ECO:0000256" key="9">
    <source>
        <dbReference type="ARBA" id="ARBA00022967"/>
    </source>
</evidence>
<dbReference type="PANTHER" id="PTHR46552">
    <property type="entry name" value="NADH-UBIQUINONE OXIDOREDUCTASE CHAIN 2"/>
    <property type="match status" value="1"/>
</dbReference>
<feature type="transmembrane region" description="Helical" evidence="18">
    <location>
        <begin position="183"/>
        <end position="213"/>
    </location>
</feature>
<dbReference type="GO" id="GO:0005743">
    <property type="term" value="C:mitochondrial inner membrane"/>
    <property type="evidence" value="ECO:0007669"/>
    <property type="project" value="UniProtKB-SubCell"/>
</dbReference>
<dbReference type="GO" id="GO:0008137">
    <property type="term" value="F:NADH dehydrogenase (ubiquinone) activity"/>
    <property type="evidence" value="ECO:0007669"/>
    <property type="project" value="UniProtKB-EC"/>
</dbReference>
<reference evidence="20" key="1">
    <citation type="journal article" date="2019" name="Mol. Phylogenet. Evol.">
        <title>A mitochondrial genome phylogeny of Mytilidae (Bivalvia: Mytilida).</title>
        <authorList>
            <person name="Lee Y."/>
            <person name="Kwak H."/>
            <person name="Shin J."/>
            <person name="Kim S.C."/>
            <person name="Kim T."/>
            <person name="Park J.K."/>
        </authorList>
    </citation>
    <scope>NUCLEOTIDE SEQUENCE</scope>
</reference>
<evidence type="ECO:0000256" key="5">
    <source>
        <dbReference type="ARBA" id="ARBA00022448"/>
    </source>
</evidence>
<proteinExistence type="inferred from homology"/>
<evidence type="ECO:0000256" key="4">
    <source>
        <dbReference type="ARBA" id="ARBA00021008"/>
    </source>
</evidence>
<evidence type="ECO:0000259" key="19">
    <source>
        <dbReference type="Pfam" id="PF00361"/>
    </source>
</evidence>